<accession>A0AAV9Z8P4</accession>
<dbReference type="EMBL" id="JAWWNJ010000180">
    <property type="protein sequence ID" value="KAK6974742.1"/>
    <property type="molecule type" value="Genomic_DNA"/>
</dbReference>
<protein>
    <recommendedName>
        <fullName evidence="2">Integrase core domain-containing protein</fullName>
    </recommendedName>
</protein>
<evidence type="ECO:0000313" key="4">
    <source>
        <dbReference type="Proteomes" id="UP001362999"/>
    </source>
</evidence>
<evidence type="ECO:0000256" key="1">
    <source>
        <dbReference type="SAM" id="MobiDB-lite"/>
    </source>
</evidence>
<evidence type="ECO:0000259" key="2">
    <source>
        <dbReference type="Pfam" id="PF24764"/>
    </source>
</evidence>
<keyword evidence="4" id="KW-1185">Reference proteome</keyword>
<dbReference type="PANTHER" id="PTHR46791">
    <property type="entry name" value="EXPRESSED PROTEIN"/>
    <property type="match status" value="1"/>
</dbReference>
<feature type="domain" description="Integrase core" evidence="2">
    <location>
        <begin position="166"/>
        <end position="285"/>
    </location>
</feature>
<name>A0AAV9Z8P4_9AGAR</name>
<sequence>MYGDSQEVAAAREESNVAFVEPVTVVRNGKRGRPQKVLNPTFVAEAMSSSRKITVTQLAKLMGISRPTLIKHLRANNVYHKFSDLTKPSSMLSSGPSEHRNPTLALVTSWDSFAATVSVCSADASIHLFTLLMDSVALSVSAGVSNGKTTGFLTFLDITVAEPIKVTALRASTNNRATTVLEVFLEAVGEYGLPSRVRGDHGAENKKVPVYMIITQGLGRASFMWGSLVPNLPAVGVHSSIEAVHGLERSNPHHLWLLHLLLLDFINDDSEDFRAEWNLHPISGQVEKGVYMTEYPNIHPSILQRYYGVHGRVVERQPGETGAARLKTTKRHNYLMTHLEQRKNWSLFLVVLGFSEKNGRKRFYYLATSFLLARSFAERLRGVYKPRATSSFTPPFIMSDTSTGECTAHNKRTKAECVCQAYDEDEDAPGSCICSHSRHFHLLSTPGASKKSAAVKSLLAGMILGSNGSKTKAGSSKGHTSSLGSIIAASSTKSKSPALSAAHREANEGMRPSGSGGGKRTGHLLNDKIYWD</sequence>
<comment type="caution">
    <text evidence="3">The sequence shown here is derived from an EMBL/GenBank/DDBJ whole genome shotgun (WGS) entry which is preliminary data.</text>
</comment>
<evidence type="ECO:0000313" key="3">
    <source>
        <dbReference type="EMBL" id="KAK6974742.1"/>
    </source>
</evidence>
<dbReference type="PANTHER" id="PTHR46791:SF5">
    <property type="entry name" value="CLR5 DOMAIN-CONTAINING PROTEIN-RELATED"/>
    <property type="match status" value="1"/>
</dbReference>
<dbReference type="AlphaFoldDB" id="A0AAV9Z8P4"/>
<organism evidence="3 4">
    <name type="scientific">Favolaschia claudopus</name>
    <dbReference type="NCBI Taxonomy" id="2862362"/>
    <lineage>
        <taxon>Eukaryota</taxon>
        <taxon>Fungi</taxon>
        <taxon>Dikarya</taxon>
        <taxon>Basidiomycota</taxon>
        <taxon>Agaricomycotina</taxon>
        <taxon>Agaricomycetes</taxon>
        <taxon>Agaricomycetidae</taxon>
        <taxon>Agaricales</taxon>
        <taxon>Marasmiineae</taxon>
        <taxon>Mycenaceae</taxon>
        <taxon>Favolaschia</taxon>
    </lineage>
</organism>
<reference evidence="3 4" key="1">
    <citation type="journal article" date="2024" name="J Genomics">
        <title>Draft genome sequencing and assembly of Favolaschia claudopus CIRM-BRFM 2984 isolated from oak limbs.</title>
        <authorList>
            <person name="Navarro D."/>
            <person name="Drula E."/>
            <person name="Chaduli D."/>
            <person name="Cazenave R."/>
            <person name="Ahrendt S."/>
            <person name="Wang J."/>
            <person name="Lipzen A."/>
            <person name="Daum C."/>
            <person name="Barry K."/>
            <person name="Grigoriev I.V."/>
            <person name="Favel A."/>
            <person name="Rosso M.N."/>
            <person name="Martin F."/>
        </authorList>
    </citation>
    <scope>NUCLEOTIDE SEQUENCE [LARGE SCALE GENOMIC DNA]</scope>
    <source>
        <strain evidence="3 4">CIRM-BRFM 2984</strain>
    </source>
</reference>
<dbReference type="InterPro" id="IPR058913">
    <property type="entry name" value="Integrase_dom_put"/>
</dbReference>
<gene>
    <name evidence="3" type="ORF">R3P38DRAFT_2811611</name>
</gene>
<dbReference type="Pfam" id="PF24764">
    <property type="entry name" value="rva_4"/>
    <property type="match status" value="1"/>
</dbReference>
<feature type="region of interest" description="Disordered" evidence="1">
    <location>
        <begin position="494"/>
        <end position="526"/>
    </location>
</feature>
<proteinExistence type="predicted"/>
<dbReference type="Proteomes" id="UP001362999">
    <property type="component" value="Unassembled WGS sequence"/>
</dbReference>